<dbReference type="EMBL" id="JAMZDX010000001">
    <property type="protein sequence ID" value="MCP2307880.1"/>
    <property type="molecule type" value="Genomic_DNA"/>
</dbReference>
<sequence length="159" mass="17309">MTALANVLIALVVVALVVSRQLKARRLDTERRFWLLPVILAAVALRDPTLIDHAHRTTAVVLLGGSLVTTVAMGCVWGWTVRLWRDEAGALWSRGTRATLFAWLGVIAVRIGWYGAGAALHVHQSSDALLLSLAGLLLVRGLVVNWRAQNVERPHTLAA</sequence>
<dbReference type="RefSeq" id="WP_253794052.1">
    <property type="nucleotide sequence ID" value="NZ_BAAAUB010000055.1"/>
</dbReference>
<reference evidence="2 3" key="1">
    <citation type="submission" date="2022-06" db="EMBL/GenBank/DDBJ databases">
        <title>Sequencing the genomes of 1000 actinobacteria strains.</title>
        <authorList>
            <person name="Klenk H.-P."/>
        </authorList>
    </citation>
    <scope>NUCLEOTIDE SEQUENCE [LARGE SCALE GENOMIC DNA]</scope>
    <source>
        <strain evidence="2 3">DSM 41656</strain>
    </source>
</reference>
<name>A0ABT1IRX2_9ACTN</name>
<proteinExistence type="predicted"/>
<organism evidence="2 3">
    <name type="scientific">Kitasatospora paracochleata</name>
    <dbReference type="NCBI Taxonomy" id="58354"/>
    <lineage>
        <taxon>Bacteria</taxon>
        <taxon>Bacillati</taxon>
        <taxon>Actinomycetota</taxon>
        <taxon>Actinomycetes</taxon>
        <taxon>Kitasatosporales</taxon>
        <taxon>Streptomycetaceae</taxon>
        <taxon>Kitasatospora</taxon>
    </lineage>
</organism>
<keyword evidence="1" id="KW-1133">Transmembrane helix</keyword>
<gene>
    <name evidence="2" type="ORF">FHR36_000972</name>
</gene>
<accession>A0ABT1IRX2</accession>
<keyword evidence="1" id="KW-0812">Transmembrane</keyword>
<keyword evidence="1" id="KW-0472">Membrane</keyword>
<evidence type="ECO:0000313" key="3">
    <source>
        <dbReference type="Proteomes" id="UP001206483"/>
    </source>
</evidence>
<feature type="transmembrane region" description="Helical" evidence="1">
    <location>
        <begin position="100"/>
        <end position="122"/>
    </location>
</feature>
<dbReference type="Proteomes" id="UP001206483">
    <property type="component" value="Unassembled WGS sequence"/>
</dbReference>
<feature type="transmembrane region" description="Helical" evidence="1">
    <location>
        <begin position="129"/>
        <end position="148"/>
    </location>
</feature>
<evidence type="ECO:0000256" key="1">
    <source>
        <dbReference type="SAM" id="Phobius"/>
    </source>
</evidence>
<evidence type="ECO:0000313" key="2">
    <source>
        <dbReference type="EMBL" id="MCP2307880.1"/>
    </source>
</evidence>
<comment type="caution">
    <text evidence="2">The sequence shown here is derived from an EMBL/GenBank/DDBJ whole genome shotgun (WGS) entry which is preliminary data.</text>
</comment>
<keyword evidence="3" id="KW-1185">Reference proteome</keyword>
<protein>
    <recommendedName>
        <fullName evidence="4">DUF1453 domain-containing protein</fullName>
    </recommendedName>
</protein>
<evidence type="ECO:0008006" key="4">
    <source>
        <dbReference type="Google" id="ProtNLM"/>
    </source>
</evidence>
<feature type="transmembrane region" description="Helical" evidence="1">
    <location>
        <begin position="58"/>
        <end position="80"/>
    </location>
</feature>